<evidence type="ECO:0000256" key="1">
    <source>
        <dbReference type="ARBA" id="ARBA00005380"/>
    </source>
</evidence>
<dbReference type="PANTHER" id="PTHR10584">
    <property type="entry name" value="SUGAR KINASE"/>
    <property type="match status" value="1"/>
</dbReference>
<keyword evidence="9 12" id="KW-0460">Magnesium</keyword>
<dbReference type="GO" id="GO:0005829">
    <property type="term" value="C:cytosol"/>
    <property type="evidence" value="ECO:0007669"/>
    <property type="project" value="TreeGrafter"/>
</dbReference>
<comment type="subunit">
    <text evidence="12">Homodimer.</text>
</comment>
<keyword evidence="8 12" id="KW-0067">ATP-binding</keyword>
<keyword evidence="11 12" id="KW-0119">Carbohydrate metabolism</keyword>
<dbReference type="EMBL" id="JAMQJZ010000002">
    <property type="protein sequence ID" value="MDC3419652.1"/>
    <property type="molecule type" value="Genomic_DNA"/>
</dbReference>
<evidence type="ECO:0000256" key="5">
    <source>
        <dbReference type="ARBA" id="ARBA00022723"/>
    </source>
</evidence>
<keyword evidence="10 12" id="KW-0630">Potassium</keyword>
<dbReference type="PRINTS" id="PR00990">
    <property type="entry name" value="RIBOKINASE"/>
</dbReference>
<evidence type="ECO:0000256" key="4">
    <source>
        <dbReference type="ARBA" id="ARBA00022679"/>
    </source>
</evidence>
<feature type="binding site" evidence="12">
    <location>
        <begin position="223"/>
        <end position="228"/>
    </location>
    <ligand>
        <name>ATP</name>
        <dbReference type="ChEBI" id="CHEBI:30616"/>
    </ligand>
</feature>
<evidence type="ECO:0000256" key="8">
    <source>
        <dbReference type="ARBA" id="ARBA00022840"/>
    </source>
</evidence>
<evidence type="ECO:0000256" key="7">
    <source>
        <dbReference type="ARBA" id="ARBA00022777"/>
    </source>
</evidence>
<keyword evidence="6 12" id="KW-0547">Nucleotide-binding</keyword>
<feature type="binding site" evidence="12">
    <location>
        <position position="251"/>
    </location>
    <ligand>
        <name>K(+)</name>
        <dbReference type="ChEBI" id="CHEBI:29103"/>
    </ligand>
</feature>
<feature type="binding site" evidence="12">
    <location>
        <position position="249"/>
    </location>
    <ligand>
        <name>K(+)</name>
        <dbReference type="ChEBI" id="CHEBI:29103"/>
    </ligand>
</feature>
<dbReference type="InterPro" id="IPR011611">
    <property type="entry name" value="PfkB_dom"/>
</dbReference>
<keyword evidence="5 12" id="KW-0479">Metal-binding</keyword>
<dbReference type="PROSITE" id="PS00583">
    <property type="entry name" value="PFKB_KINASES_1"/>
    <property type="match status" value="1"/>
</dbReference>
<evidence type="ECO:0000256" key="3">
    <source>
        <dbReference type="ARBA" id="ARBA00016943"/>
    </source>
</evidence>
<protein>
    <recommendedName>
        <fullName evidence="3 12">Ribokinase</fullName>
        <shortName evidence="12">RK</shortName>
        <ecNumber evidence="2 12">2.7.1.15</ecNumber>
    </recommendedName>
</protein>
<feature type="binding site" evidence="12">
    <location>
        <position position="288"/>
    </location>
    <ligand>
        <name>K(+)</name>
        <dbReference type="ChEBI" id="CHEBI:29103"/>
    </ligand>
</feature>
<comment type="catalytic activity">
    <reaction evidence="12">
        <text>D-ribose + ATP = D-ribose 5-phosphate + ADP + H(+)</text>
        <dbReference type="Rhea" id="RHEA:13697"/>
        <dbReference type="ChEBI" id="CHEBI:15378"/>
        <dbReference type="ChEBI" id="CHEBI:30616"/>
        <dbReference type="ChEBI" id="CHEBI:47013"/>
        <dbReference type="ChEBI" id="CHEBI:78346"/>
        <dbReference type="ChEBI" id="CHEBI:456216"/>
        <dbReference type="EC" id="2.7.1.15"/>
    </reaction>
</comment>
<evidence type="ECO:0000313" key="14">
    <source>
        <dbReference type="EMBL" id="MDC3419652.1"/>
    </source>
</evidence>
<dbReference type="PROSITE" id="PS00584">
    <property type="entry name" value="PFKB_KINASES_2"/>
    <property type="match status" value="1"/>
</dbReference>
<comment type="similarity">
    <text evidence="12">Belongs to the carbohydrate kinase PfkB family. Ribokinase subfamily.</text>
</comment>
<evidence type="ECO:0000259" key="13">
    <source>
        <dbReference type="Pfam" id="PF00294"/>
    </source>
</evidence>
<feature type="binding site" evidence="12">
    <location>
        <begin position="14"/>
        <end position="16"/>
    </location>
    <ligand>
        <name>substrate</name>
    </ligand>
</feature>
<feature type="binding site" evidence="12">
    <location>
        <position position="290"/>
    </location>
    <ligand>
        <name>K(+)</name>
        <dbReference type="ChEBI" id="CHEBI:29103"/>
    </ligand>
</feature>
<evidence type="ECO:0000256" key="2">
    <source>
        <dbReference type="ARBA" id="ARBA00012035"/>
    </source>
</evidence>
<reference evidence="14" key="1">
    <citation type="submission" date="2022-06" db="EMBL/GenBank/DDBJ databases">
        <title>Aquibacillus sp. a new bacterium isolated from soil saline samples.</title>
        <authorList>
            <person name="Galisteo C."/>
            <person name="De La Haba R."/>
            <person name="Sanchez-Porro C."/>
            <person name="Ventosa A."/>
        </authorList>
    </citation>
    <scope>NUCLEOTIDE SEQUENCE</scope>
    <source>
        <strain evidence="14">JCM 12387</strain>
    </source>
</reference>
<comment type="similarity">
    <text evidence="1">Belongs to the carbohydrate kinase pfkB family.</text>
</comment>
<feature type="binding site" evidence="12">
    <location>
        <position position="143"/>
    </location>
    <ligand>
        <name>substrate</name>
    </ligand>
</feature>
<dbReference type="InterPro" id="IPR002173">
    <property type="entry name" value="Carboh/pur_kinase_PfkB_CS"/>
</dbReference>
<comment type="subcellular location">
    <subcellularLocation>
        <location evidence="12">Cytoplasm</location>
    </subcellularLocation>
</comment>
<dbReference type="GO" id="GO:0004747">
    <property type="term" value="F:ribokinase activity"/>
    <property type="evidence" value="ECO:0007669"/>
    <property type="project" value="UniProtKB-UniRule"/>
</dbReference>
<dbReference type="SUPFAM" id="SSF53613">
    <property type="entry name" value="Ribokinase-like"/>
    <property type="match status" value="1"/>
</dbReference>
<dbReference type="Gene3D" id="3.40.1190.20">
    <property type="match status" value="1"/>
</dbReference>
<feature type="binding site" evidence="12">
    <location>
        <position position="187"/>
    </location>
    <ligand>
        <name>ATP</name>
        <dbReference type="ChEBI" id="CHEBI:30616"/>
    </ligand>
</feature>
<dbReference type="InterPro" id="IPR011877">
    <property type="entry name" value="Ribokinase"/>
</dbReference>
<dbReference type="CDD" id="cd01174">
    <property type="entry name" value="ribokinase"/>
    <property type="match status" value="1"/>
</dbReference>
<evidence type="ECO:0000256" key="11">
    <source>
        <dbReference type="ARBA" id="ARBA00023277"/>
    </source>
</evidence>
<keyword evidence="15" id="KW-1185">Reference proteome</keyword>
<dbReference type="Proteomes" id="UP001145072">
    <property type="component" value="Unassembled WGS sequence"/>
</dbReference>
<comment type="function">
    <text evidence="12">Catalyzes the phosphorylation of ribose at O-5 in a reaction requiring ATP and magnesium. The resulting D-ribose-5-phosphate can then be used either for sythesis of nucleotides, histidine, and tryptophan, or as a component of the pentose phosphate pathway.</text>
</comment>
<dbReference type="GO" id="GO:0019303">
    <property type="term" value="P:D-ribose catabolic process"/>
    <property type="evidence" value="ECO:0007669"/>
    <property type="project" value="UniProtKB-UniRule"/>
</dbReference>
<accession>A0A9X3WGV2</accession>
<dbReference type="RefSeq" id="WP_259866994.1">
    <property type="nucleotide sequence ID" value="NZ_JAMQJZ010000002.1"/>
</dbReference>
<dbReference type="GO" id="GO:0046872">
    <property type="term" value="F:metal ion binding"/>
    <property type="evidence" value="ECO:0007669"/>
    <property type="project" value="UniProtKB-KW"/>
</dbReference>
<dbReference type="GO" id="GO:0005524">
    <property type="term" value="F:ATP binding"/>
    <property type="evidence" value="ECO:0007669"/>
    <property type="project" value="UniProtKB-UniRule"/>
</dbReference>
<name>A0A9X3WGV2_9BACI</name>
<dbReference type="InterPro" id="IPR002139">
    <property type="entry name" value="Ribo/fructo_kinase"/>
</dbReference>
<keyword evidence="12" id="KW-0963">Cytoplasm</keyword>
<evidence type="ECO:0000256" key="6">
    <source>
        <dbReference type="ARBA" id="ARBA00022741"/>
    </source>
</evidence>
<feature type="binding site" evidence="12">
    <location>
        <position position="255"/>
    </location>
    <ligand>
        <name>substrate</name>
    </ligand>
</feature>
<proteinExistence type="inferred from homology"/>
<dbReference type="Pfam" id="PF00294">
    <property type="entry name" value="PfkB"/>
    <property type="match status" value="1"/>
</dbReference>
<dbReference type="AlphaFoldDB" id="A0A9X3WGV2"/>
<comment type="activity regulation">
    <text evidence="12">Activated by a monovalent cation that binds near, but not in, the active site. The most likely occupant of the site in vivo is potassium. Ion binding induces a conformational change that may alter substrate affinity.</text>
</comment>
<keyword evidence="4 12" id="KW-0808">Transferase</keyword>
<feature type="domain" description="Carbohydrate kinase PfkB" evidence="13">
    <location>
        <begin position="6"/>
        <end position="297"/>
    </location>
</feature>
<dbReference type="PANTHER" id="PTHR10584:SF166">
    <property type="entry name" value="RIBOKINASE"/>
    <property type="match status" value="1"/>
</dbReference>
<comment type="cofactor">
    <cofactor evidence="12">
        <name>Mg(2+)</name>
        <dbReference type="ChEBI" id="CHEBI:18420"/>
    </cofactor>
    <text evidence="12">Requires a divalent cation, most likely magnesium in vivo, as an electrophilic catalyst to aid phosphoryl group transfer. It is the chelate of the metal and the nucleotide that is the actual substrate.</text>
</comment>
<keyword evidence="7 12" id="KW-0418">Kinase</keyword>
<evidence type="ECO:0000256" key="12">
    <source>
        <dbReference type="HAMAP-Rule" id="MF_01987"/>
    </source>
</evidence>
<feature type="active site" description="Proton acceptor" evidence="12">
    <location>
        <position position="255"/>
    </location>
</feature>
<feature type="binding site" evidence="12">
    <location>
        <position position="285"/>
    </location>
    <ligand>
        <name>K(+)</name>
        <dbReference type="ChEBI" id="CHEBI:29103"/>
    </ligand>
</feature>
<evidence type="ECO:0000256" key="9">
    <source>
        <dbReference type="ARBA" id="ARBA00022842"/>
    </source>
</evidence>
<comment type="pathway">
    <text evidence="12">Carbohydrate metabolism; D-ribose degradation; D-ribose 5-phosphate from beta-D-ribopyranose: step 2/2.</text>
</comment>
<feature type="binding site" evidence="12">
    <location>
        <begin position="42"/>
        <end position="46"/>
    </location>
    <ligand>
        <name>substrate</name>
    </ligand>
</feature>
<dbReference type="InterPro" id="IPR029056">
    <property type="entry name" value="Ribokinase-like"/>
</dbReference>
<evidence type="ECO:0000256" key="10">
    <source>
        <dbReference type="ARBA" id="ARBA00022958"/>
    </source>
</evidence>
<sequence length="312" mass="33252">MNNELDILLYGSLNMDFVSFVKQLPMTGETVAADTFLMSPGGKAANQAVASARLGAKVGLVGRVGSDYLGKEMKQALEQEGVVTDYVLETDYSETGTAVVTVNSQGENTIVTNKGANAFLSKDDITKSETILKRAKATILQLEMEQDEAEWIIQQAKNNDKVVVLNLAPVVPIRREVLGLVDLLIVNEVEAAQLTGVPVNSVGSAILASKELREIGIDNVVVTLGAQGAVLHNDQVAKQFIPPQVEVVDSTAAGDCFVAALTTFWMKTGDLEKSVEDAVLVSALSVTKKGAQTSLPTFSDYESFLERGVSNG</sequence>
<comment type="caution">
    <text evidence="14">The sequence shown here is derived from an EMBL/GenBank/DDBJ whole genome shotgun (WGS) entry which is preliminary data.</text>
</comment>
<organism evidence="14 15">
    <name type="scientific">Aquibacillus koreensis</name>
    <dbReference type="NCBI Taxonomy" id="279446"/>
    <lineage>
        <taxon>Bacteria</taxon>
        <taxon>Bacillati</taxon>
        <taxon>Bacillota</taxon>
        <taxon>Bacilli</taxon>
        <taxon>Bacillales</taxon>
        <taxon>Bacillaceae</taxon>
        <taxon>Aquibacillus</taxon>
    </lineage>
</organism>
<feature type="binding site" evidence="12">
    <location>
        <begin position="254"/>
        <end position="255"/>
    </location>
    <ligand>
        <name>ATP</name>
        <dbReference type="ChEBI" id="CHEBI:30616"/>
    </ligand>
</feature>
<gene>
    <name evidence="12" type="primary">rbsK</name>
    <name evidence="14" type="ORF">NC661_04640</name>
</gene>
<feature type="binding site" evidence="12">
    <location>
        <position position="294"/>
    </location>
    <ligand>
        <name>K(+)</name>
        <dbReference type="ChEBI" id="CHEBI:29103"/>
    </ligand>
</feature>
<evidence type="ECO:0000313" key="15">
    <source>
        <dbReference type="Proteomes" id="UP001145072"/>
    </source>
</evidence>
<dbReference type="HAMAP" id="MF_01987">
    <property type="entry name" value="Ribokinase"/>
    <property type="match status" value="1"/>
</dbReference>
<comment type="caution">
    <text evidence="12">Lacks conserved residue(s) required for the propagation of feature annotation.</text>
</comment>
<dbReference type="EC" id="2.7.1.15" evidence="2 12"/>